<dbReference type="Pfam" id="PF00400">
    <property type="entry name" value="WD40"/>
    <property type="match status" value="1"/>
</dbReference>
<dbReference type="Gene3D" id="2.130.10.10">
    <property type="entry name" value="YVTN repeat-like/Quinoprotein amine dehydrogenase"/>
    <property type="match status" value="1"/>
</dbReference>
<dbReference type="Pfam" id="PF02704">
    <property type="entry name" value="GASA"/>
    <property type="match status" value="1"/>
</dbReference>
<dbReference type="Gene3D" id="3.80.10.10">
    <property type="entry name" value="Ribonuclease Inhibitor"/>
    <property type="match status" value="1"/>
</dbReference>
<dbReference type="InterPro" id="IPR032675">
    <property type="entry name" value="LRR_dom_sf"/>
</dbReference>
<dbReference type="PROSITE" id="PS50294">
    <property type="entry name" value="WD_REPEATS_REGION"/>
    <property type="match status" value="1"/>
</dbReference>
<dbReference type="STRING" id="210143.A0A1R3HUM1"/>
<dbReference type="SUPFAM" id="SSF50978">
    <property type="entry name" value="WD40 repeat-like"/>
    <property type="match status" value="1"/>
</dbReference>
<dbReference type="InterPro" id="IPR001680">
    <property type="entry name" value="WD40_rpt"/>
</dbReference>
<feature type="domain" description="U2A'/phosphoprotein 32 family A C-terminal" evidence="4">
    <location>
        <begin position="353"/>
        <end position="371"/>
    </location>
</feature>
<evidence type="ECO:0000256" key="3">
    <source>
        <dbReference type="SAM" id="MobiDB-lite"/>
    </source>
</evidence>
<name>A0A1R3HUM1_COCAP</name>
<dbReference type="SUPFAM" id="SSF52058">
    <property type="entry name" value="L domain-like"/>
    <property type="match status" value="1"/>
</dbReference>
<dbReference type="GO" id="GO:0080008">
    <property type="term" value="C:Cul4-RING E3 ubiquitin ligase complex"/>
    <property type="evidence" value="ECO:0007669"/>
    <property type="project" value="InterPro"/>
</dbReference>
<evidence type="ECO:0000256" key="1">
    <source>
        <dbReference type="ARBA" id="ARBA00022737"/>
    </source>
</evidence>
<dbReference type="SMART" id="SM00446">
    <property type="entry name" value="LRRcap"/>
    <property type="match status" value="1"/>
</dbReference>
<organism evidence="5 6">
    <name type="scientific">Corchorus capsularis</name>
    <name type="common">Jute</name>
    <dbReference type="NCBI Taxonomy" id="210143"/>
    <lineage>
        <taxon>Eukaryota</taxon>
        <taxon>Viridiplantae</taxon>
        <taxon>Streptophyta</taxon>
        <taxon>Embryophyta</taxon>
        <taxon>Tracheophyta</taxon>
        <taxon>Spermatophyta</taxon>
        <taxon>Magnoliopsida</taxon>
        <taxon>eudicotyledons</taxon>
        <taxon>Gunneridae</taxon>
        <taxon>Pentapetalae</taxon>
        <taxon>rosids</taxon>
        <taxon>malvids</taxon>
        <taxon>Malvales</taxon>
        <taxon>Malvaceae</taxon>
        <taxon>Grewioideae</taxon>
        <taxon>Apeibeae</taxon>
        <taxon>Corchorus</taxon>
    </lineage>
</organism>
<dbReference type="InterPro" id="IPR003603">
    <property type="entry name" value="U2A'_phosphoprotein32A_C"/>
</dbReference>
<dbReference type="InterPro" id="IPR003854">
    <property type="entry name" value="GASA"/>
</dbReference>
<keyword evidence="2" id="KW-0853">WD repeat</keyword>
<feature type="region of interest" description="Disordered" evidence="3">
    <location>
        <begin position="217"/>
        <end position="239"/>
    </location>
</feature>
<dbReference type="AlphaFoldDB" id="A0A1R3HUM1"/>
<sequence>MVIKLPELGALYVDSCRRHGVPSSGGFLSSLFQAELKKSKHEVCVLELLLDHVKDSDFHPLFEVSLKISESEIEAVDVLCESSCALTGEHALSLIRSIGEKLRQVDLQDLAFGKDLLRDLSQGGLQCQVLNLRSSHFRKLNLVGEFMWLHTLNLDYSTTLTSFREDCFSHMPNLMCLSMCETRISNLWTTIAALSKLQALVELRFQNWLCCNDAGSSGSSGGDDQTVPSQPSSAFYSDTSSLNSDLDLSNFMSNERMMNLLRFSLNNYARRRNEESSDDSEVDFSIDLDDGYIDPSTNATLGWNREINLLREVSSAILSNQNGEESFDGAFTRQEGDVSVKYISEHASPICFEKHYRDYMIASIPQLRVLDNLPIRSIDREMANLTFFKHFEYLPYRRNDKESVVSILQKREIRARHTSLRTPKQRPLDPAGKSQYFYTRSLCAAKMGSSPWPSLHSLSISDSDSGNENRSFRPRQFEYHPSNSSLMVFGTLDGEVVVVNHENEKIVSHIPSLGVMNSVLGLCWLKKYPSKLIAGSDNGSLRLYDIQHWPPTLKRTHTGAGSVTFDEFDQLTSVHVNSTDELFLASGYSKNVALYDINSGRRLQVFTDMHQEHINVVKFSNHSPSIFATSSFDQDVKLWDLRQKPIRPCYTASSSKGNVMVCFSPDDQYLLVSAVDNEVRQLLAADGTIHQNFEIPSTGSSQNYTRSYYMNGKDYIISGSCDEHVVRVCCAQTGRRLRDISLEGKTSGSSMFVQSLRGDPFRPFNMSILAAYTRPSSKSEIVKVNLLASTDFSKDFSPGQSSSVSNSMGGPKKKKKKKTVYTGPLVFKLETCSRNATQLFSEEFVEQGSVKFQYSSILMEPAMAQPRSPYCSGKCNGRCQKAAVWDRCIKYCGICCEECKCVPSGTYGNKHQCPCYRDKLNKKGKPKCP</sequence>
<dbReference type="InterPro" id="IPR036322">
    <property type="entry name" value="WD40_repeat_dom_sf"/>
</dbReference>
<keyword evidence="1" id="KW-0677">Repeat</keyword>
<feature type="compositionally biased region" description="Polar residues" evidence="3">
    <location>
        <begin position="798"/>
        <end position="808"/>
    </location>
</feature>
<dbReference type="Proteomes" id="UP000188268">
    <property type="component" value="Unassembled WGS sequence"/>
</dbReference>
<dbReference type="OrthoDB" id="20669at2759"/>
<proteinExistence type="predicted"/>
<keyword evidence="6" id="KW-1185">Reference proteome</keyword>
<dbReference type="OMA" id="HYPSPIC"/>
<reference evidence="5 6" key="1">
    <citation type="submission" date="2013-09" db="EMBL/GenBank/DDBJ databases">
        <title>Corchorus capsularis genome sequencing.</title>
        <authorList>
            <person name="Alam M."/>
            <person name="Haque M.S."/>
            <person name="Islam M.S."/>
            <person name="Emdad E.M."/>
            <person name="Islam M.M."/>
            <person name="Ahmed B."/>
            <person name="Halim A."/>
            <person name="Hossen Q.M.M."/>
            <person name="Hossain M.Z."/>
            <person name="Ahmed R."/>
            <person name="Khan M.M."/>
            <person name="Islam R."/>
            <person name="Rashid M.M."/>
            <person name="Khan S.A."/>
            <person name="Rahman M.S."/>
            <person name="Alam M."/>
        </authorList>
    </citation>
    <scope>NUCLEOTIDE SEQUENCE [LARGE SCALE GENOMIC DNA]</scope>
    <source>
        <strain evidence="6">cv. CVL-1</strain>
        <tissue evidence="5">Whole seedling</tissue>
    </source>
</reference>
<feature type="compositionally biased region" description="Polar residues" evidence="3">
    <location>
        <begin position="226"/>
        <end position="236"/>
    </location>
</feature>
<accession>A0A1R3HUM1</accession>
<dbReference type="Gramene" id="OMO73954">
    <property type="protein sequence ID" value="OMO73954"/>
    <property type="gene ID" value="CCACVL1_17057"/>
</dbReference>
<dbReference type="EMBL" id="AWWV01011148">
    <property type="protein sequence ID" value="OMO73954.1"/>
    <property type="molecule type" value="Genomic_DNA"/>
</dbReference>
<evidence type="ECO:0000256" key="2">
    <source>
        <dbReference type="PROSITE-ProRule" id="PRU00221"/>
    </source>
</evidence>
<protein>
    <recommendedName>
        <fullName evidence="4">U2A'/phosphoprotein 32 family A C-terminal domain-containing protein</fullName>
    </recommendedName>
</protein>
<dbReference type="InterPro" id="IPR046377">
    <property type="entry name" value="DHU1"/>
</dbReference>
<gene>
    <name evidence="5" type="ORF">CCACVL1_17057</name>
</gene>
<dbReference type="PANTHER" id="PTHR47201:SF1">
    <property type="entry name" value="PROTEIN DWD HYPERSENSITIVE TO UV-B 1"/>
    <property type="match status" value="1"/>
</dbReference>
<comment type="caution">
    <text evidence="5">The sequence shown here is derived from an EMBL/GenBank/DDBJ whole genome shotgun (WGS) entry which is preliminary data.</text>
</comment>
<dbReference type="InterPro" id="IPR048514">
    <property type="entry name" value="DHU1_N"/>
</dbReference>
<dbReference type="SMART" id="SM00320">
    <property type="entry name" value="WD40"/>
    <property type="match status" value="4"/>
</dbReference>
<dbReference type="GO" id="GO:0071493">
    <property type="term" value="P:cellular response to UV-B"/>
    <property type="evidence" value="ECO:0007669"/>
    <property type="project" value="InterPro"/>
</dbReference>
<feature type="repeat" description="WD" evidence="2">
    <location>
        <begin position="607"/>
        <end position="642"/>
    </location>
</feature>
<dbReference type="Pfam" id="PF20919">
    <property type="entry name" value="DHU1_N"/>
    <property type="match status" value="1"/>
</dbReference>
<evidence type="ECO:0000259" key="4">
    <source>
        <dbReference type="SMART" id="SM00446"/>
    </source>
</evidence>
<evidence type="ECO:0000313" key="6">
    <source>
        <dbReference type="Proteomes" id="UP000188268"/>
    </source>
</evidence>
<dbReference type="PANTHER" id="PTHR47201">
    <property type="entry name" value="BNAC09G30780D PROTEIN"/>
    <property type="match status" value="1"/>
</dbReference>
<dbReference type="PROSITE" id="PS50082">
    <property type="entry name" value="WD_REPEATS_2"/>
    <property type="match status" value="1"/>
</dbReference>
<dbReference type="InterPro" id="IPR015943">
    <property type="entry name" value="WD40/YVTN_repeat-like_dom_sf"/>
</dbReference>
<feature type="region of interest" description="Disordered" evidence="3">
    <location>
        <begin position="796"/>
        <end position="816"/>
    </location>
</feature>
<evidence type="ECO:0000313" key="5">
    <source>
        <dbReference type="EMBL" id="OMO73954.1"/>
    </source>
</evidence>